<gene>
    <name evidence="1" type="ORF">KI387_041994</name>
</gene>
<comment type="caution">
    <text evidence="1">The sequence shown here is derived from an EMBL/GenBank/DDBJ whole genome shotgun (WGS) entry which is preliminary data.</text>
</comment>
<accession>A0AA38C961</accession>
<proteinExistence type="predicted"/>
<evidence type="ECO:0000313" key="2">
    <source>
        <dbReference type="Proteomes" id="UP000824469"/>
    </source>
</evidence>
<protein>
    <submittedName>
        <fullName evidence="1">Uncharacterized protein</fullName>
    </submittedName>
</protein>
<keyword evidence="2" id="KW-1185">Reference proteome</keyword>
<sequence>MGTLVESILKRKYEISQSLIDGLKKEIKLMEADHGQTLKEMESFVENVSKYLKDKEDAFLKHEEELRILK</sequence>
<name>A0AA38C961_TAXCH</name>
<dbReference type="EMBL" id="JAHRHJ020002231">
    <property type="protein sequence ID" value="KAH9292819.1"/>
    <property type="molecule type" value="Genomic_DNA"/>
</dbReference>
<evidence type="ECO:0000313" key="1">
    <source>
        <dbReference type="EMBL" id="KAH9292819.1"/>
    </source>
</evidence>
<feature type="non-terminal residue" evidence="1">
    <location>
        <position position="70"/>
    </location>
</feature>
<reference evidence="1 2" key="1">
    <citation type="journal article" date="2021" name="Nat. Plants">
        <title>The Taxus genome provides insights into paclitaxel biosynthesis.</title>
        <authorList>
            <person name="Xiong X."/>
            <person name="Gou J."/>
            <person name="Liao Q."/>
            <person name="Li Y."/>
            <person name="Zhou Q."/>
            <person name="Bi G."/>
            <person name="Li C."/>
            <person name="Du R."/>
            <person name="Wang X."/>
            <person name="Sun T."/>
            <person name="Guo L."/>
            <person name="Liang H."/>
            <person name="Lu P."/>
            <person name="Wu Y."/>
            <person name="Zhang Z."/>
            <person name="Ro D.K."/>
            <person name="Shang Y."/>
            <person name="Huang S."/>
            <person name="Yan J."/>
        </authorList>
    </citation>
    <scope>NUCLEOTIDE SEQUENCE [LARGE SCALE GENOMIC DNA]</scope>
    <source>
        <strain evidence="1">Ta-2019</strain>
    </source>
</reference>
<organism evidence="1 2">
    <name type="scientific">Taxus chinensis</name>
    <name type="common">Chinese yew</name>
    <name type="synonym">Taxus wallichiana var. chinensis</name>
    <dbReference type="NCBI Taxonomy" id="29808"/>
    <lineage>
        <taxon>Eukaryota</taxon>
        <taxon>Viridiplantae</taxon>
        <taxon>Streptophyta</taxon>
        <taxon>Embryophyta</taxon>
        <taxon>Tracheophyta</taxon>
        <taxon>Spermatophyta</taxon>
        <taxon>Pinopsida</taxon>
        <taxon>Pinidae</taxon>
        <taxon>Conifers II</taxon>
        <taxon>Cupressales</taxon>
        <taxon>Taxaceae</taxon>
        <taxon>Taxus</taxon>
    </lineage>
</organism>
<dbReference type="AlphaFoldDB" id="A0AA38C961"/>
<dbReference type="Proteomes" id="UP000824469">
    <property type="component" value="Unassembled WGS sequence"/>
</dbReference>